<gene>
    <name evidence="1" type="ORF">HHI36_012673</name>
</gene>
<evidence type="ECO:0000313" key="1">
    <source>
        <dbReference type="EMBL" id="KAL3277322.1"/>
    </source>
</evidence>
<organism evidence="1 2">
    <name type="scientific">Cryptolaemus montrouzieri</name>
    <dbReference type="NCBI Taxonomy" id="559131"/>
    <lineage>
        <taxon>Eukaryota</taxon>
        <taxon>Metazoa</taxon>
        <taxon>Ecdysozoa</taxon>
        <taxon>Arthropoda</taxon>
        <taxon>Hexapoda</taxon>
        <taxon>Insecta</taxon>
        <taxon>Pterygota</taxon>
        <taxon>Neoptera</taxon>
        <taxon>Endopterygota</taxon>
        <taxon>Coleoptera</taxon>
        <taxon>Polyphaga</taxon>
        <taxon>Cucujiformia</taxon>
        <taxon>Coccinelloidea</taxon>
        <taxon>Coccinellidae</taxon>
        <taxon>Scymninae</taxon>
        <taxon>Scymnini</taxon>
        <taxon>Cryptolaemus</taxon>
    </lineage>
</organism>
<name>A0ABD2NFY9_9CUCU</name>
<reference evidence="1 2" key="1">
    <citation type="journal article" date="2021" name="BMC Biol.">
        <title>Horizontally acquired antibacterial genes associated with adaptive radiation of ladybird beetles.</title>
        <authorList>
            <person name="Li H.S."/>
            <person name="Tang X.F."/>
            <person name="Huang Y.H."/>
            <person name="Xu Z.Y."/>
            <person name="Chen M.L."/>
            <person name="Du X.Y."/>
            <person name="Qiu B.Y."/>
            <person name="Chen P.T."/>
            <person name="Zhang W."/>
            <person name="Slipinski A."/>
            <person name="Escalona H.E."/>
            <person name="Waterhouse R.M."/>
            <person name="Zwick A."/>
            <person name="Pang H."/>
        </authorList>
    </citation>
    <scope>NUCLEOTIDE SEQUENCE [LARGE SCALE GENOMIC DNA]</scope>
    <source>
        <strain evidence="1">SYSU2018</strain>
    </source>
</reference>
<dbReference type="EMBL" id="JABFTP020000103">
    <property type="protein sequence ID" value="KAL3277322.1"/>
    <property type="molecule type" value="Genomic_DNA"/>
</dbReference>
<comment type="caution">
    <text evidence="1">The sequence shown here is derived from an EMBL/GenBank/DDBJ whole genome shotgun (WGS) entry which is preliminary data.</text>
</comment>
<keyword evidence="2" id="KW-1185">Reference proteome</keyword>
<evidence type="ECO:0000313" key="2">
    <source>
        <dbReference type="Proteomes" id="UP001516400"/>
    </source>
</evidence>
<proteinExistence type="predicted"/>
<dbReference type="AlphaFoldDB" id="A0ABD2NFY9"/>
<sequence length="158" mass="18139">MIDIKEDVIEKVIHVGKKGTKPRPMKIGLSNSGIARTVLRNESRIMESYGRDISVGPDQTVMQRTHLKSVLGRWNNVKKMMNKCVNSRNKLLDLVFSDIDSTVDSDASDLLVNNCSNHVALHIDVPFLAEKKRLDYRDVQFMFNLLFYNYSTSMFQIE</sequence>
<accession>A0ABD2NFY9</accession>
<protein>
    <submittedName>
        <fullName evidence="1">Uncharacterized protein</fullName>
    </submittedName>
</protein>
<dbReference type="Proteomes" id="UP001516400">
    <property type="component" value="Unassembled WGS sequence"/>
</dbReference>